<dbReference type="AlphaFoldDB" id="A0A392MUL6"/>
<organism evidence="1 2">
    <name type="scientific">Trifolium medium</name>
    <dbReference type="NCBI Taxonomy" id="97028"/>
    <lineage>
        <taxon>Eukaryota</taxon>
        <taxon>Viridiplantae</taxon>
        <taxon>Streptophyta</taxon>
        <taxon>Embryophyta</taxon>
        <taxon>Tracheophyta</taxon>
        <taxon>Spermatophyta</taxon>
        <taxon>Magnoliopsida</taxon>
        <taxon>eudicotyledons</taxon>
        <taxon>Gunneridae</taxon>
        <taxon>Pentapetalae</taxon>
        <taxon>rosids</taxon>
        <taxon>fabids</taxon>
        <taxon>Fabales</taxon>
        <taxon>Fabaceae</taxon>
        <taxon>Papilionoideae</taxon>
        <taxon>50 kb inversion clade</taxon>
        <taxon>NPAAA clade</taxon>
        <taxon>Hologalegina</taxon>
        <taxon>IRL clade</taxon>
        <taxon>Trifolieae</taxon>
        <taxon>Trifolium</taxon>
    </lineage>
</organism>
<proteinExistence type="predicted"/>
<protein>
    <submittedName>
        <fullName evidence="1">Uncharacterized protein</fullName>
    </submittedName>
</protein>
<dbReference type="Proteomes" id="UP000265520">
    <property type="component" value="Unassembled WGS sequence"/>
</dbReference>
<evidence type="ECO:0000313" key="1">
    <source>
        <dbReference type="EMBL" id="MCH91171.1"/>
    </source>
</evidence>
<accession>A0A392MUL6</accession>
<reference evidence="1 2" key="1">
    <citation type="journal article" date="2018" name="Front. Plant Sci.">
        <title>Red Clover (Trifolium pratense) and Zigzag Clover (T. medium) - A Picture of Genomic Similarities and Differences.</title>
        <authorList>
            <person name="Dluhosova J."/>
            <person name="Istvanek J."/>
            <person name="Nedelnik J."/>
            <person name="Repkova J."/>
        </authorList>
    </citation>
    <scope>NUCLEOTIDE SEQUENCE [LARGE SCALE GENOMIC DNA]</scope>
    <source>
        <strain evidence="2">cv. 10/8</strain>
        <tissue evidence="1">Leaf</tissue>
    </source>
</reference>
<evidence type="ECO:0000313" key="2">
    <source>
        <dbReference type="Proteomes" id="UP000265520"/>
    </source>
</evidence>
<dbReference type="EMBL" id="LXQA010019862">
    <property type="protein sequence ID" value="MCH91171.1"/>
    <property type="molecule type" value="Genomic_DNA"/>
</dbReference>
<keyword evidence="2" id="KW-1185">Reference proteome</keyword>
<name>A0A392MUL6_9FABA</name>
<sequence length="59" mass="6243">MTEPPAGTLLPPSSSSPNVCTLLLDCCVIFWTADHPPVLAVSFTTLGKLFRGSVSPAWL</sequence>
<comment type="caution">
    <text evidence="1">The sequence shown here is derived from an EMBL/GenBank/DDBJ whole genome shotgun (WGS) entry which is preliminary data.</text>
</comment>
<gene>
    <name evidence="1" type="ORF">A2U01_0012097</name>
</gene>